<keyword evidence="3" id="KW-0732">Signal</keyword>
<reference evidence="5 6" key="1">
    <citation type="submission" date="2015-04" db="EMBL/GenBank/DDBJ databases">
        <title>Whole genome shotgun sequence of Flavihumibacter petaseus NBRC 106054.</title>
        <authorList>
            <person name="Miyazawa S."/>
            <person name="Hosoyama A."/>
            <person name="Hashimoto M."/>
            <person name="Noguchi M."/>
            <person name="Tsuchikane K."/>
            <person name="Ohji S."/>
            <person name="Yamazoe A."/>
            <person name="Ichikawa N."/>
            <person name="Kimura A."/>
            <person name="Fujita N."/>
        </authorList>
    </citation>
    <scope>NUCLEOTIDE SEQUENCE [LARGE SCALE GENOMIC DNA]</scope>
    <source>
        <strain evidence="5 6">NBRC 106054</strain>
    </source>
</reference>
<feature type="signal peptide" evidence="3">
    <location>
        <begin position="1"/>
        <end position="28"/>
    </location>
</feature>
<dbReference type="NCBIfam" id="TIGR01730">
    <property type="entry name" value="RND_mfp"/>
    <property type="match status" value="1"/>
</dbReference>
<evidence type="ECO:0000313" key="5">
    <source>
        <dbReference type="EMBL" id="GAO41854.1"/>
    </source>
</evidence>
<evidence type="ECO:0000256" key="1">
    <source>
        <dbReference type="ARBA" id="ARBA00009477"/>
    </source>
</evidence>
<dbReference type="EMBL" id="BBWV01000001">
    <property type="protein sequence ID" value="GAO41854.1"/>
    <property type="molecule type" value="Genomic_DNA"/>
</dbReference>
<evidence type="ECO:0000259" key="4">
    <source>
        <dbReference type="Pfam" id="PF25967"/>
    </source>
</evidence>
<feature type="domain" description="Multidrug resistance protein MdtA-like C-terminal permuted SH3" evidence="4">
    <location>
        <begin position="332"/>
        <end position="395"/>
    </location>
</feature>
<dbReference type="PROSITE" id="PS51257">
    <property type="entry name" value="PROKAR_LIPOPROTEIN"/>
    <property type="match status" value="1"/>
</dbReference>
<dbReference type="Proteomes" id="UP000033121">
    <property type="component" value="Unassembled WGS sequence"/>
</dbReference>
<dbReference type="GO" id="GO:0015562">
    <property type="term" value="F:efflux transmembrane transporter activity"/>
    <property type="evidence" value="ECO:0007669"/>
    <property type="project" value="TreeGrafter"/>
</dbReference>
<comment type="similarity">
    <text evidence="1">Belongs to the membrane fusion protein (MFP) (TC 8.A.1) family.</text>
</comment>
<dbReference type="Gene3D" id="2.40.420.20">
    <property type="match status" value="1"/>
</dbReference>
<dbReference type="AlphaFoldDB" id="A0A0E9MW82"/>
<evidence type="ECO:0000313" key="6">
    <source>
        <dbReference type="Proteomes" id="UP000033121"/>
    </source>
</evidence>
<dbReference type="OrthoDB" id="9806939at2"/>
<dbReference type="STRING" id="1220578.FPE01S_01_08690"/>
<protein>
    <submittedName>
        <fullName evidence="5">Putative RND-type efflux pump membrane fusion protein</fullName>
    </submittedName>
</protein>
<keyword evidence="2" id="KW-0175">Coiled coil</keyword>
<dbReference type="Gene3D" id="2.40.30.170">
    <property type="match status" value="1"/>
</dbReference>
<accession>A0A0E9MW82</accession>
<dbReference type="InterPro" id="IPR058627">
    <property type="entry name" value="MdtA-like_C"/>
</dbReference>
<evidence type="ECO:0000256" key="3">
    <source>
        <dbReference type="SAM" id="SignalP"/>
    </source>
</evidence>
<proteinExistence type="inferred from homology"/>
<dbReference type="Pfam" id="PF25967">
    <property type="entry name" value="RND-MFP_C"/>
    <property type="match status" value="1"/>
</dbReference>
<dbReference type="Gene3D" id="1.10.287.470">
    <property type="entry name" value="Helix hairpin bin"/>
    <property type="match status" value="1"/>
</dbReference>
<evidence type="ECO:0000256" key="2">
    <source>
        <dbReference type="SAM" id="Coils"/>
    </source>
</evidence>
<name>A0A0E9MW82_9BACT</name>
<dbReference type="PANTHER" id="PTHR30469">
    <property type="entry name" value="MULTIDRUG RESISTANCE PROTEIN MDTA"/>
    <property type="match status" value="1"/>
</dbReference>
<dbReference type="PANTHER" id="PTHR30469:SF15">
    <property type="entry name" value="HLYD FAMILY OF SECRETION PROTEINS"/>
    <property type="match status" value="1"/>
</dbReference>
<feature type="chain" id="PRO_5002429546" evidence="3">
    <location>
        <begin position="29"/>
        <end position="408"/>
    </location>
</feature>
<dbReference type="SUPFAM" id="SSF111369">
    <property type="entry name" value="HlyD-like secretion proteins"/>
    <property type="match status" value="1"/>
</dbReference>
<dbReference type="GO" id="GO:1990281">
    <property type="term" value="C:efflux pump complex"/>
    <property type="evidence" value="ECO:0007669"/>
    <property type="project" value="TreeGrafter"/>
</dbReference>
<sequence length="408" mass="44573">MTKKHYMQTTIKLLSVLTIAALMTACNATNKEPIDKKKADLEKLKSQQAGLTEKIQQLEKEIRDEDPNAIPAKPKLVALTNIEKGIFSHSIDLQGKIDAMNVVYVSPRGQGGVVKAVLVKNGDRVHKGQLLLRLDDAIARQNLAAAQQQISGIQAQLDQAKSIYERQQNLWKQNIGTEVQVLNAKTNAEALQSQLSAARANVQLAQEQVNMANVYAEMTGIADQVNIKVGEFFSPQSAAMTATGIRIINNTDLKVSVLVPENYLGKVGVGTKMKVVLPESNNREITTTINVASKFIENTSRSFTVEGKLPNDKDLRPNQIAIVRIQDYSVPDVISIPLNTLQSDDKGKFVMVAAKEGNKLVARKRQVAVGQLYGEIVEVKDGLQSGDQLITDGFQSLYEGQAVTTSAN</sequence>
<feature type="coiled-coil region" evidence="2">
    <location>
        <begin position="34"/>
        <end position="61"/>
    </location>
</feature>
<dbReference type="Gene3D" id="2.40.50.100">
    <property type="match status" value="1"/>
</dbReference>
<keyword evidence="6" id="KW-1185">Reference proteome</keyword>
<organism evidence="5 6">
    <name type="scientific">Flavihumibacter petaseus NBRC 106054</name>
    <dbReference type="NCBI Taxonomy" id="1220578"/>
    <lineage>
        <taxon>Bacteria</taxon>
        <taxon>Pseudomonadati</taxon>
        <taxon>Bacteroidota</taxon>
        <taxon>Chitinophagia</taxon>
        <taxon>Chitinophagales</taxon>
        <taxon>Chitinophagaceae</taxon>
        <taxon>Flavihumibacter</taxon>
    </lineage>
</organism>
<comment type="caution">
    <text evidence="5">The sequence shown here is derived from an EMBL/GenBank/DDBJ whole genome shotgun (WGS) entry which is preliminary data.</text>
</comment>
<gene>
    <name evidence="5" type="ORF">FPE01S_01_08690</name>
</gene>
<dbReference type="InterPro" id="IPR006143">
    <property type="entry name" value="RND_pump_MFP"/>
</dbReference>
<feature type="coiled-coil region" evidence="2">
    <location>
        <begin position="143"/>
        <end position="208"/>
    </location>
</feature>